<accession>A0A0F9H7W9</accession>
<reference evidence="2" key="1">
    <citation type="journal article" date="2015" name="Nature">
        <title>Complex archaea that bridge the gap between prokaryotes and eukaryotes.</title>
        <authorList>
            <person name="Spang A."/>
            <person name="Saw J.H."/>
            <person name="Jorgensen S.L."/>
            <person name="Zaremba-Niedzwiedzka K."/>
            <person name="Martijn J."/>
            <person name="Lind A.E."/>
            <person name="van Eijk R."/>
            <person name="Schleper C."/>
            <person name="Guy L."/>
            <person name="Ettema T.J."/>
        </authorList>
    </citation>
    <scope>NUCLEOTIDE SEQUENCE</scope>
</reference>
<evidence type="ECO:0000256" key="1">
    <source>
        <dbReference type="SAM" id="MobiDB-lite"/>
    </source>
</evidence>
<protein>
    <submittedName>
        <fullName evidence="2">Uncharacterized protein</fullName>
    </submittedName>
</protein>
<dbReference type="AlphaFoldDB" id="A0A0F9H7W9"/>
<proteinExistence type="predicted"/>
<sequence length="245" mass="28972">MQHHFEIEDAKKYGVDKAVLMENFRFWMTKNKADRRHIHEGRVWTYNSARALSELLPYWSRQKIARMLRELVADGVILSANFNKTMYDRTLWYSLKEPLSIVQDETMESPIENNQKSETEQPIPYPKPDRKPVKKPSVKKDSRIKYLIDFFFTSYKERTDRQPTVSGAWGKGFQRLLVHNTEDEIRAVISFFFAYRDRTQFSFTTFLAKYDNLSPMALKSVGRVEKGKITYEDISTEEAQRLMAE</sequence>
<evidence type="ECO:0000313" key="2">
    <source>
        <dbReference type="EMBL" id="KKL77740.1"/>
    </source>
</evidence>
<gene>
    <name evidence="2" type="ORF">LCGC14_2031880</name>
</gene>
<feature type="region of interest" description="Disordered" evidence="1">
    <location>
        <begin position="106"/>
        <end position="137"/>
    </location>
</feature>
<dbReference type="EMBL" id="LAZR01023662">
    <property type="protein sequence ID" value="KKL77740.1"/>
    <property type="molecule type" value="Genomic_DNA"/>
</dbReference>
<organism evidence="2">
    <name type="scientific">marine sediment metagenome</name>
    <dbReference type="NCBI Taxonomy" id="412755"/>
    <lineage>
        <taxon>unclassified sequences</taxon>
        <taxon>metagenomes</taxon>
        <taxon>ecological metagenomes</taxon>
    </lineage>
</organism>
<name>A0A0F9H7W9_9ZZZZ</name>
<comment type="caution">
    <text evidence="2">The sequence shown here is derived from an EMBL/GenBank/DDBJ whole genome shotgun (WGS) entry which is preliminary data.</text>
</comment>